<feature type="region of interest" description="Disordered" evidence="1">
    <location>
        <begin position="384"/>
        <end position="403"/>
    </location>
</feature>
<organism evidence="2 3">
    <name type="scientific">Opisthorchis viverrini</name>
    <name type="common">Southeast Asian liver fluke</name>
    <dbReference type="NCBI Taxonomy" id="6198"/>
    <lineage>
        <taxon>Eukaryota</taxon>
        <taxon>Metazoa</taxon>
        <taxon>Spiralia</taxon>
        <taxon>Lophotrochozoa</taxon>
        <taxon>Platyhelminthes</taxon>
        <taxon>Trematoda</taxon>
        <taxon>Digenea</taxon>
        <taxon>Opisthorchiida</taxon>
        <taxon>Opisthorchiata</taxon>
        <taxon>Opisthorchiidae</taxon>
        <taxon>Opisthorchis</taxon>
    </lineage>
</organism>
<feature type="compositionally biased region" description="Polar residues" evidence="1">
    <location>
        <begin position="637"/>
        <end position="646"/>
    </location>
</feature>
<dbReference type="AlphaFoldDB" id="A0A1S8WYH8"/>
<proteinExistence type="predicted"/>
<feature type="compositionally biased region" description="Polar residues" evidence="1">
    <location>
        <begin position="29"/>
        <end position="46"/>
    </location>
</feature>
<feature type="region of interest" description="Disordered" evidence="1">
    <location>
        <begin position="103"/>
        <end position="124"/>
    </location>
</feature>
<feature type="region of interest" description="Disordered" evidence="1">
    <location>
        <begin position="573"/>
        <end position="646"/>
    </location>
</feature>
<evidence type="ECO:0000313" key="3">
    <source>
        <dbReference type="Proteomes" id="UP000243686"/>
    </source>
</evidence>
<feature type="compositionally biased region" description="Low complexity" evidence="1">
    <location>
        <begin position="521"/>
        <end position="537"/>
    </location>
</feature>
<evidence type="ECO:0000256" key="1">
    <source>
        <dbReference type="SAM" id="MobiDB-lite"/>
    </source>
</evidence>
<gene>
    <name evidence="2" type="ORF">X801_04658</name>
</gene>
<sequence length="1117" mass="123838">MLSLAPQINSELATVRAHSASINGLRQRIQPSSTHSAEQANRQADNQELKHKRTYRQAFPQNCHREKTVMKRSRTKPRSDTGAEISRSVRMIHREERFTRPCSTLPTSQCRTQSRWHTPLSPNGTLPLLKNRRLHCNFEVGQKRTAYSGGSVYKGAPLNGLHTSNPVFHSNSLSRVRRPLPQCEAFRKGYSNRPDMKAYRAEQRKEKSRLAAQIRRNRESQTLILLQNALPISAEVLGLYGLQMNSVDNLLSELFTGELEDCISTDLCELAPLGVDQSSTRSSAVNLEKSDLIRIAGHTLFFLNHINPHLGADSPATLSLKSRSLYGLVVNPAEKRIVYATPALIEAVGGSWVPLVGGLLRHLVQPLTSRNVVTKKCASSSKRKTFVEPLSDPENPLPSVPYAPQDQDTACLSGFVRLIKRRYSPADPLMSLMLEFENGTSVKRSEERSNGRRGKRRQNHGCRAKTICRPSASASDTFNPTEWLSAGQHDEDTSLICHCWASAMLKVPTDSVMFVDETSFDDGGQPEGSSSSQPSGLSEDDSSTGNSGTHQTKPQITQLQLYLLRPLPLQAQTKLSPKSDPPLLAECIDSSGPSEHFEDSWSPKPLVPEKSLVGGKVKKRGAKKRRRGRPKGKLNELKSTAQPPSNDMLNHFLATDLSSLISPSESDRTAEMCFTRLDAELVVRELSESHPMFGDLEEEFNIVGQSYLSFIHPDDLEGVVGVLSKQMFNLDAISCSPAVTLGSMSWSPTYRVCHPANRRPGLKVARYVWIRSLMTLDCDTHCFDCWHQMAGCESPSPLWNAFPEDRMSEEIKTEQPRQPAETPGHTKISSSIKPAQQISCFPLAASMAPMESSQPFLQSLPVQTRSVQITQSDTSSRWTVLLRPNEHTVRDQTHPINPALCGFPKAGEHTLLWQSGQTTQYGYSPVTRSGTVSSRARQHKAACSKKKLPQYNQTCTSRESTKMVRRRSPRILRDRPWPSHVTEWTRGFSQPTHSRQLSRVQTAAEKYWAYGGLEDQCKFSRHSTSVKNHAYGSCASSVCSSPEEMSTNEGGGNSYLEEQPATGCTLLLSPTLDELAQAALVSMVDDLIGSNGDLNYSAISPLTAVGQPPMTIRSHDL</sequence>
<accession>A0A1S8WYH8</accession>
<keyword evidence="3" id="KW-1185">Reference proteome</keyword>
<feature type="region of interest" description="Disordered" evidence="1">
    <location>
        <begin position="809"/>
        <end position="833"/>
    </location>
</feature>
<feature type="compositionally biased region" description="Basic residues" evidence="1">
    <location>
        <begin position="616"/>
        <end position="632"/>
    </location>
</feature>
<feature type="compositionally biased region" description="Polar residues" evidence="1">
    <location>
        <begin position="544"/>
        <end position="555"/>
    </location>
</feature>
<feature type="region of interest" description="Disordered" evidence="1">
    <location>
        <begin position="440"/>
        <end position="466"/>
    </location>
</feature>
<name>A0A1S8WYH8_OPIVI</name>
<feature type="region of interest" description="Disordered" evidence="1">
    <location>
        <begin position="29"/>
        <end position="84"/>
    </location>
</feature>
<evidence type="ECO:0000313" key="2">
    <source>
        <dbReference type="EMBL" id="OON19474.1"/>
    </source>
</evidence>
<dbReference type="EMBL" id="KV893274">
    <property type="protein sequence ID" value="OON19474.1"/>
    <property type="molecule type" value="Genomic_DNA"/>
</dbReference>
<feature type="region of interest" description="Disordered" evidence="1">
    <location>
        <begin position="516"/>
        <end position="555"/>
    </location>
</feature>
<dbReference type="Proteomes" id="UP000243686">
    <property type="component" value="Unassembled WGS sequence"/>
</dbReference>
<reference evidence="2 3" key="1">
    <citation type="submission" date="2015-03" db="EMBL/GenBank/DDBJ databases">
        <title>Draft genome of the nematode, Opisthorchis viverrini.</title>
        <authorList>
            <person name="Mitreva M."/>
        </authorList>
    </citation>
    <scope>NUCLEOTIDE SEQUENCE [LARGE SCALE GENOMIC DNA]</scope>
    <source>
        <strain evidence="2">Khon Kaen</strain>
    </source>
</reference>
<protein>
    <submittedName>
        <fullName evidence="2">Uncharacterized protein</fullName>
    </submittedName>
</protein>
<feature type="compositionally biased region" description="Basic residues" evidence="1">
    <location>
        <begin position="451"/>
        <end position="463"/>
    </location>
</feature>